<keyword evidence="8" id="KW-0175">Coiled coil</keyword>
<dbReference type="PANTHER" id="PTHR43047">
    <property type="entry name" value="TWO-COMPONENT HISTIDINE PROTEIN KINASE"/>
    <property type="match status" value="1"/>
</dbReference>
<keyword evidence="6" id="KW-0902">Two-component regulatory system</keyword>
<name>A0A0F6AC87_9GAMM</name>
<dbReference type="SMART" id="SM00388">
    <property type="entry name" value="HisKA"/>
    <property type="match status" value="1"/>
</dbReference>
<dbReference type="InterPro" id="IPR005467">
    <property type="entry name" value="His_kinase_dom"/>
</dbReference>
<dbReference type="InterPro" id="IPR035965">
    <property type="entry name" value="PAS-like_dom_sf"/>
</dbReference>
<dbReference type="AlphaFoldDB" id="A0A0F6AC87"/>
<dbReference type="SMART" id="SM00387">
    <property type="entry name" value="HATPase_c"/>
    <property type="match status" value="1"/>
</dbReference>
<dbReference type="Pfam" id="PF02518">
    <property type="entry name" value="HATPase_c"/>
    <property type="match status" value="1"/>
</dbReference>
<dbReference type="InterPro" id="IPR003594">
    <property type="entry name" value="HATPase_dom"/>
</dbReference>
<dbReference type="InterPro" id="IPR004358">
    <property type="entry name" value="Sig_transdc_His_kin-like_C"/>
</dbReference>
<dbReference type="InterPro" id="IPR001789">
    <property type="entry name" value="Sig_transdc_resp-reg_receiver"/>
</dbReference>
<dbReference type="Pfam" id="PF01590">
    <property type="entry name" value="GAF"/>
    <property type="match status" value="1"/>
</dbReference>
<dbReference type="PROSITE" id="PS50110">
    <property type="entry name" value="RESPONSE_REGULATORY"/>
    <property type="match status" value="1"/>
</dbReference>
<dbReference type="Gene3D" id="1.10.287.130">
    <property type="match status" value="1"/>
</dbReference>
<evidence type="ECO:0000256" key="2">
    <source>
        <dbReference type="ARBA" id="ARBA00012438"/>
    </source>
</evidence>
<dbReference type="Proteomes" id="UP000033434">
    <property type="component" value="Unassembled WGS sequence"/>
</dbReference>
<dbReference type="Gene3D" id="3.30.450.40">
    <property type="match status" value="1"/>
</dbReference>
<dbReference type="Gene3D" id="3.40.50.2300">
    <property type="match status" value="1"/>
</dbReference>
<dbReference type="Pfam" id="PF00072">
    <property type="entry name" value="Response_reg"/>
    <property type="match status" value="1"/>
</dbReference>
<dbReference type="GO" id="GO:0000155">
    <property type="term" value="F:phosphorelay sensor kinase activity"/>
    <property type="evidence" value="ECO:0007669"/>
    <property type="project" value="InterPro"/>
</dbReference>
<dbReference type="PATRIC" id="fig|1129367.4.peg.2577"/>
<dbReference type="CDD" id="cd17546">
    <property type="entry name" value="REC_hyHK_CKI1_RcsC-like"/>
    <property type="match status" value="1"/>
</dbReference>
<dbReference type="InterPro" id="IPR011006">
    <property type="entry name" value="CheY-like_superfamily"/>
</dbReference>
<dbReference type="PANTHER" id="PTHR43047:SF72">
    <property type="entry name" value="OSMOSENSING HISTIDINE PROTEIN KINASE SLN1"/>
    <property type="match status" value="1"/>
</dbReference>
<dbReference type="SUPFAM" id="SSF52172">
    <property type="entry name" value="CheY-like"/>
    <property type="match status" value="1"/>
</dbReference>
<dbReference type="SUPFAM" id="SSF55785">
    <property type="entry name" value="PYP-like sensor domain (PAS domain)"/>
    <property type="match status" value="1"/>
</dbReference>
<evidence type="ECO:0000256" key="6">
    <source>
        <dbReference type="ARBA" id="ARBA00023012"/>
    </source>
</evidence>
<dbReference type="InterPro" id="IPR000014">
    <property type="entry name" value="PAS"/>
</dbReference>
<dbReference type="InterPro" id="IPR036890">
    <property type="entry name" value="HATPase_C_sf"/>
</dbReference>
<sequence length="677" mass="76031">MLVSFLRRFHNIVSQQNISTAEKIQLLLKFGLETFDLEVAIVSEVTGSTYTILYVESENAALTPQCQFDLDGTYCVHTLKADKALSFHHAGNSEISKHPCYTQFKLESYIGAPIRIAHRTFGTINFSAAKISRPFTAEHIDYVELFAQWLGFELARIESKVELENNYKTLKKVEQVAAIGSWRLNTSSQQVFWSDEAKKLHGIDLNTTPSLSEWVHFIDGESHQQKFLNTISNSIKMGTQWELEFPATTKDNRKIWLSCHGEIECQQDQCVDLIGSMQDITKSVQLRKNLKNQKLEAEKLLNERSLLLAKISHEMRTPLNGINGLLLNSMEENDQDKVTENLQLALRSTEILTSLINEILDFSKISQKGLSLSYHESDITRIMYDIAELSKQLASSKGIKFAYSIDLPQNCWVNCDPIRLNQIITNLISNAIKFTDTGVVELRVYSSYRQSDVDLYIEVNDTGIGMSPASIEHLFDPFKQGENEVGSHFGGTGLGMSIVKELIELMQGTISVDSALKKGSQFKVYIPLKSASEPNLQHVHTPNECDASKLTVLVVEDNEINQKVITAFLRKFNITPDLADNGQVAIQKCELNTYDLIFMDSIMPIMDGLTATSIILQRGLVPKYAQIIAMTASTDELSQKHFSAVGMHDILPKPIDFMSLGRIISNCLEATTKTGKH</sequence>
<evidence type="ECO:0000256" key="5">
    <source>
        <dbReference type="ARBA" id="ARBA00022777"/>
    </source>
</evidence>
<dbReference type="PROSITE" id="PS50109">
    <property type="entry name" value="HIS_KIN"/>
    <property type="match status" value="1"/>
</dbReference>
<dbReference type="Pfam" id="PF00512">
    <property type="entry name" value="HisKA"/>
    <property type="match status" value="1"/>
</dbReference>
<evidence type="ECO:0000313" key="12">
    <source>
        <dbReference type="Proteomes" id="UP000033434"/>
    </source>
</evidence>
<dbReference type="CDD" id="cd00130">
    <property type="entry name" value="PAS"/>
    <property type="match status" value="1"/>
</dbReference>
<keyword evidence="4" id="KW-0808">Transferase</keyword>
<reference evidence="11 12" key="1">
    <citation type="journal article" date="2015" name="BMC Genomics">
        <title>Genome mining reveals unlocked bioactive potential of marine Gram-negative bacteria.</title>
        <authorList>
            <person name="Machado H."/>
            <person name="Sonnenschein E.C."/>
            <person name="Melchiorsen J."/>
            <person name="Gram L."/>
        </authorList>
    </citation>
    <scope>NUCLEOTIDE SEQUENCE [LARGE SCALE GENOMIC DNA]</scope>
    <source>
        <strain evidence="11 12">S4054</strain>
    </source>
</reference>
<keyword evidence="3 7" id="KW-0597">Phosphoprotein</keyword>
<evidence type="ECO:0000256" key="4">
    <source>
        <dbReference type="ARBA" id="ARBA00022679"/>
    </source>
</evidence>
<comment type="caution">
    <text evidence="11">The sequence shown here is derived from an EMBL/GenBank/DDBJ whole genome shotgun (WGS) entry which is preliminary data.</text>
</comment>
<dbReference type="PRINTS" id="PR00344">
    <property type="entry name" value="BCTRLSENSOR"/>
</dbReference>
<dbReference type="GO" id="GO:0009927">
    <property type="term" value="F:histidine phosphotransfer kinase activity"/>
    <property type="evidence" value="ECO:0007669"/>
    <property type="project" value="TreeGrafter"/>
</dbReference>
<dbReference type="InterPro" id="IPR003018">
    <property type="entry name" value="GAF"/>
</dbReference>
<dbReference type="GO" id="GO:0005886">
    <property type="term" value="C:plasma membrane"/>
    <property type="evidence" value="ECO:0007669"/>
    <property type="project" value="TreeGrafter"/>
</dbReference>
<dbReference type="FunFam" id="3.30.565.10:FF:000010">
    <property type="entry name" value="Sensor histidine kinase RcsC"/>
    <property type="match status" value="1"/>
</dbReference>
<feature type="domain" description="Histidine kinase" evidence="9">
    <location>
        <begin position="310"/>
        <end position="530"/>
    </location>
</feature>
<dbReference type="SMART" id="SM00448">
    <property type="entry name" value="REC"/>
    <property type="match status" value="1"/>
</dbReference>
<evidence type="ECO:0000259" key="10">
    <source>
        <dbReference type="PROSITE" id="PS50110"/>
    </source>
</evidence>
<dbReference type="Gene3D" id="3.30.450.20">
    <property type="entry name" value="PAS domain"/>
    <property type="match status" value="1"/>
</dbReference>
<proteinExistence type="predicted"/>
<dbReference type="InterPro" id="IPR036097">
    <property type="entry name" value="HisK_dim/P_sf"/>
</dbReference>
<evidence type="ECO:0000256" key="1">
    <source>
        <dbReference type="ARBA" id="ARBA00000085"/>
    </source>
</evidence>
<organism evidence="11 12">
    <name type="scientific">Pseudoalteromonas luteoviolacea S4054</name>
    <dbReference type="NCBI Taxonomy" id="1129367"/>
    <lineage>
        <taxon>Bacteria</taxon>
        <taxon>Pseudomonadati</taxon>
        <taxon>Pseudomonadota</taxon>
        <taxon>Gammaproteobacteria</taxon>
        <taxon>Alteromonadales</taxon>
        <taxon>Pseudoalteromonadaceae</taxon>
        <taxon>Pseudoalteromonas</taxon>
    </lineage>
</organism>
<dbReference type="InterPro" id="IPR003661">
    <property type="entry name" value="HisK_dim/P_dom"/>
</dbReference>
<evidence type="ECO:0000259" key="9">
    <source>
        <dbReference type="PROSITE" id="PS50109"/>
    </source>
</evidence>
<evidence type="ECO:0000256" key="7">
    <source>
        <dbReference type="PROSITE-ProRule" id="PRU00169"/>
    </source>
</evidence>
<feature type="coiled-coil region" evidence="8">
    <location>
        <begin position="283"/>
        <end position="310"/>
    </location>
</feature>
<dbReference type="CDD" id="cd00082">
    <property type="entry name" value="HisKA"/>
    <property type="match status" value="1"/>
</dbReference>
<feature type="domain" description="Response regulatory" evidence="10">
    <location>
        <begin position="551"/>
        <end position="668"/>
    </location>
</feature>
<dbReference type="Gene3D" id="3.30.565.10">
    <property type="entry name" value="Histidine kinase-like ATPase, C-terminal domain"/>
    <property type="match status" value="1"/>
</dbReference>
<dbReference type="SUPFAM" id="SSF55874">
    <property type="entry name" value="ATPase domain of HSP90 chaperone/DNA topoisomerase II/histidine kinase"/>
    <property type="match status" value="1"/>
</dbReference>
<gene>
    <name evidence="11" type="ORF">N479_13780</name>
</gene>
<evidence type="ECO:0000313" key="11">
    <source>
        <dbReference type="EMBL" id="KKE83436.1"/>
    </source>
</evidence>
<dbReference type="InterPro" id="IPR029016">
    <property type="entry name" value="GAF-like_dom_sf"/>
</dbReference>
<dbReference type="CDD" id="cd16922">
    <property type="entry name" value="HATPase_EvgS-ArcB-TorS-like"/>
    <property type="match status" value="1"/>
</dbReference>
<feature type="modified residue" description="4-aspartylphosphate" evidence="7">
    <location>
        <position position="600"/>
    </location>
</feature>
<keyword evidence="5" id="KW-0418">Kinase</keyword>
<dbReference type="SUPFAM" id="SSF47384">
    <property type="entry name" value="Homodimeric domain of signal transducing histidine kinase"/>
    <property type="match status" value="1"/>
</dbReference>
<comment type="catalytic activity">
    <reaction evidence="1">
        <text>ATP + protein L-histidine = ADP + protein N-phospho-L-histidine.</text>
        <dbReference type="EC" id="2.7.13.3"/>
    </reaction>
</comment>
<dbReference type="EC" id="2.7.13.3" evidence="2"/>
<evidence type="ECO:0000256" key="8">
    <source>
        <dbReference type="SAM" id="Coils"/>
    </source>
</evidence>
<protein>
    <recommendedName>
        <fullName evidence="2">histidine kinase</fullName>
        <ecNumber evidence="2">2.7.13.3</ecNumber>
    </recommendedName>
</protein>
<dbReference type="EMBL" id="AUXW01000146">
    <property type="protein sequence ID" value="KKE83436.1"/>
    <property type="molecule type" value="Genomic_DNA"/>
</dbReference>
<evidence type="ECO:0000256" key="3">
    <source>
        <dbReference type="ARBA" id="ARBA00022553"/>
    </source>
</evidence>
<accession>A0A0F6AC87</accession>
<dbReference type="SUPFAM" id="SSF55781">
    <property type="entry name" value="GAF domain-like"/>
    <property type="match status" value="1"/>
</dbReference>